<keyword evidence="1" id="KW-0812">Transmembrane</keyword>
<accession>A0A1X7K8D3</accession>
<feature type="transmembrane region" description="Helical" evidence="1">
    <location>
        <begin position="21"/>
        <end position="42"/>
    </location>
</feature>
<evidence type="ECO:0008006" key="4">
    <source>
        <dbReference type="Google" id="ProtNLM"/>
    </source>
</evidence>
<evidence type="ECO:0000313" key="3">
    <source>
        <dbReference type="Proteomes" id="UP000193355"/>
    </source>
</evidence>
<organism evidence="2 3">
    <name type="scientific">Dethiosulfovibrio salsuginis</name>
    <dbReference type="NCBI Taxonomy" id="561720"/>
    <lineage>
        <taxon>Bacteria</taxon>
        <taxon>Thermotogati</taxon>
        <taxon>Synergistota</taxon>
        <taxon>Synergistia</taxon>
        <taxon>Synergistales</taxon>
        <taxon>Dethiosulfovibrionaceae</taxon>
        <taxon>Dethiosulfovibrio</taxon>
    </lineage>
</organism>
<reference evidence="3" key="1">
    <citation type="submission" date="2017-04" db="EMBL/GenBank/DDBJ databases">
        <authorList>
            <person name="Varghese N."/>
            <person name="Submissions S."/>
        </authorList>
    </citation>
    <scope>NUCLEOTIDE SEQUENCE [LARGE SCALE GENOMIC DNA]</scope>
    <source>
        <strain evidence="3">USBA 82</strain>
    </source>
</reference>
<keyword evidence="1" id="KW-1133">Transmembrane helix</keyword>
<dbReference type="OrthoDB" id="5372426at2"/>
<proteinExistence type="predicted"/>
<gene>
    <name evidence="2" type="ORF">SAMN06275492_1232</name>
</gene>
<dbReference type="RefSeq" id="WP_085544994.1">
    <property type="nucleotide sequence ID" value="NZ_FXBB01000023.1"/>
</dbReference>
<keyword evidence="3" id="KW-1185">Reference proteome</keyword>
<evidence type="ECO:0000256" key="1">
    <source>
        <dbReference type="SAM" id="Phobius"/>
    </source>
</evidence>
<name>A0A1X7K8D3_9BACT</name>
<dbReference type="Proteomes" id="UP000193355">
    <property type="component" value="Unassembled WGS sequence"/>
</dbReference>
<keyword evidence="1" id="KW-0472">Membrane</keyword>
<dbReference type="EMBL" id="FXBB01000023">
    <property type="protein sequence ID" value="SMG37172.1"/>
    <property type="molecule type" value="Genomic_DNA"/>
</dbReference>
<protein>
    <recommendedName>
        <fullName evidence="4">DUF4412 domain-containing protein</fullName>
    </recommendedName>
</protein>
<dbReference type="AlphaFoldDB" id="A0A1X7K8D3"/>
<evidence type="ECO:0000313" key="2">
    <source>
        <dbReference type="EMBL" id="SMG37172.1"/>
    </source>
</evidence>
<sequence>MREFADKTDLIIYPRGVYHTVMRKSIVGAIFTLLAISLFGLAEASNEIKRFPVKSGHIEYELSGTSKGKKTVYFDEYGDLYYELLEQNTSVTWGKNTITDENRSLTIRNGEYTYSIDLKENSGTKIKNEEIDGMKNALTSGMSQKDMEKMGKEMLEQLGGRIVGNENFLGRECEVVEVMGSKVWLYKKTLPLKSEMSMMGVENLEVATLFKENVSIPASKFSVPKGIEIKEISIEGMGEPEGEWQEIQEMSLSYERFEAAMEKVRIKGYNKVRGESEPGEFYGAVFMDEESRSVYIEVTPLSNFSGYDSGNGVSVEKQFQIKGEAAAYCSYESDEGKSNLLFLEVPSEDVMMTVISSTPRSMGELVKIAEQVKF</sequence>